<evidence type="ECO:0000313" key="3">
    <source>
        <dbReference type="EMBL" id="CAH1394380.1"/>
    </source>
</evidence>
<dbReference type="SMART" id="SM00320">
    <property type="entry name" value="WD40"/>
    <property type="match status" value="3"/>
</dbReference>
<keyword evidence="1" id="KW-0853">WD repeat</keyword>
<protein>
    <submittedName>
        <fullName evidence="3">Uncharacterized protein</fullName>
    </submittedName>
</protein>
<keyword evidence="2" id="KW-0677">Repeat</keyword>
<evidence type="ECO:0000256" key="1">
    <source>
        <dbReference type="ARBA" id="ARBA00022574"/>
    </source>
</evidence>
<dbReference type="Proteomes" id="UP001152798">
    <property type="component" value="Chromosome 2"/>
</dbReference>
<organism evidence="3 4">
    <name type="scientific">Nezara viridula</name>
    <name type="common">Southern green stink bug</name>
    <name type="synonym">Cimex viridulus</name>
    <dbReference type="NCBI Taxonomy" id="85310"/>
    <lineage>
        <taxon>Eukaryota</taxon>
        <taxon>Metazoa</taxon>
        <taxon>Ecdysozoa</taxon>
        <taxon>Arthropoda</taxon>
        <taxon>Hexapoda</taxon>
        <taxon>Insecta</taxon>
        <taxon>Pterygota</taxon>
        <taxon>Neoptera</taxon>
        <taxon>Paraneoptera</taxon>
        <taxon>Hemiptera</taxon>
        <taxon>Heteroptera</taxon>
        <taxon>Panheteroptera</taxon>
        <taxon>Pentatomomorpha</taxon>
        <taxon>Pentatomoidea</taxon>
        <taxon>Pentatomidae</taxon>
        <taxon>Pentatominae</taxon>
        <taxon>Nezara</taxon>
    </lineage>
</organism>
<dbReference type="GO" id="GO:0000209">
    <property type="term" value="P:protein polyubiquitination"/>
    <property type="evidence" value="ECO:0007669"/>
    <property type="project" value="TreeGrafter"/>
</dbReference>
<dbReference type="InterPro" id="IPR019775">
    <property type="entry name" value="WD40_repeat_CS"/>
</dbReference>
<dbReference type="AlphaFoldDB" id="A0A9P0H4D4"/>
<dbReference type="InterPro" id="IPR036322">
    <property type="entry name" value="WD40_repeat_dom_sf"/>
</dbReference>
<proteinExistence type="predicted"/>
<name>A0A9P0H4D4_NEZVI</name>
<reference evidence="3" key="1">
    <citation type="submission" date="2022-01" db="EMBL/GenBank/DDBJ databases">
        <authorList>
            <person name="King R."/>
        </authorList>
    </citation>
    <scope>NUCLEOTIDE SEQUENCE</scope>
</reference>
<dbReference type="GO" id="GO:0006283">
    <property type="term" value="P:transcription-coupled nucleotide-excision repair"/>
    <property type="evidence" value="ECO:0007669"/>
    <property type="project" value="InterPro"/>
</dbReference>
<evidence type="ECO:0000313" key="4">
    <source>
        <dbReference type="Proteomes" id="UP001152798"/>
    </source>
</evidence>
<dbReference type="InterPro" id="IPR001680">
    <property type="entry name" value="WD40_rpt"/>
</dbReference>
<dbReference type="GO" id="GO:0043161">
    <property type="term" value="P:proteasome-mediated ubiquitin-dependent protein catabolic process"/>
    <property type="evidence" value="ECO:0007669"/>
    <property type="project" value="TreeGrafter"/>
</dbReference>
<dbReference type="PROSITE" id="PS00678">
    <property type="entry name" value="WD_REPEATS_1"/>
    <property type="match status" value="1"/>
</dbReference>
<dbReference type="Gene3D" id="2.130.10.10">
    <property type="entry name" value="YVTN repeat-like/Quinoprotein amine dehydrogenase"/>
    <property type="match status" value="1"/>
</dbReference>
<dbReference type="GO" id="GO:0031464">
    <property type="term" value="C:Cul4A-RING E3 ubiquitin ligase complex"/>
    <property type="evidence" value="ECO:0007669"/>
    <property type="project" value="TreeGrafter"/>
</dbReference>
<dbReference type="EMBL" id="OV725078">
    <property type="protein sequence ID" value="CAH1394380.1"/>
    <property type="molecule type" value="Genomic_DNA"/>
</dbReference>
<sequence>MDLIQLTQRQNEGFITNHSYSNLMHHKLLKRMHSHQSEVYQKKFSPYGADFSSLNNRLLVAHSGQHVSLYDMAKPIKAGYECMKVWEIQSTLRTGLESINWNSQGDFFTFSAKDQHLYCVDVEHMEEIDKIKIKEAHRIFQHKPSPHNPEIVAVASPLPDVVLVDLKSGNLTSTAPFHPSGVLSISWCGRNENLLGTAGDNGVIFWDIRQFRKPMYVNGDNCAISGVLPNFEIISFTDDLVVLNPDRTLTVWNAHKLHKISHCGPFNNVPYNRNVRYQFALSGTSKPGLIFMPENQDIVVYDFQTMDMTCVLQHGHIMPVQICHFSEYRYQIFSSSLDGSLAWVPKPLLWGQCWTSSVLDE</sequence>
<dbReference type="GO" id="GO:0000109">
    <property type="term" value="C:nucleotide-excision repair complex"/>
    <property type="evidence" value="ECO:0007669"/>
    <property type="project" value="TreeGrafter"/>
</dbReference>
<keyword evidence="4" id="KW-1185">Reference proteome</keyword>
<dbReference type="OrthoDB" id="427795at2759"/>
<dbReference type="PANTHER" id="PTHR46202">
    <property type="entry name" value="DNA EXCISION REPAIR PROTEIN ERCC-8"/>
    <property type="match status" value="1"/>
</dbReference>
<dbReference type="SUPFAM" id="SSF50978">
    <property type="entry name" value="WD40 repeat-like"/>
    <property type="match status" value="1"/>
</dbReference>
<dbReference type="InterPro" id="IPR015943">
    <property type="entry name" value="WD40/YVTN_repeat-like_dom_sf"/>
</dbReference>
<gene>
    <name evidence="3" type="ORF">NEZAVI_LOCUS4897</name>
</gene>
<dbReference type="InterPro" id="IPR042238">
    <property type="entry name" value="Rad28/ERCC8/Ckn1/ATCSA-1"/>
</dbReference>
<evidence type="ECO:0000256" key="2">
    <source>
        <dbReference type="ARBA" id="ARBA00022737"/>
    </source>
</evidence>
<accession>A0A9P0H4D4</accession>
<dbReference type="PANTHER" id="PTHR46202:SF1">
    <property type="entry name" value="DNA EXCISION REPAIR PROTEIN ERCC-8"/>
    <property type="match status" value="1"/>
</dbReference>